<dbReference type="Pfam" id="PF21342">
    <property type="entry name" value="SoxA-TsdA_cyt-c"/>
    <property type="match status" value="1"/>
</dbReference>
<dbReference type="AlphaFoldDB" id="A0A1M3KXY1"/>
<proteinExistence type="predicted"/>
<gene>
    <name evidence="6" type="ORF">BGO89_11460</name>
</gene>
<name>A0A1M3KXY1_9BACT</name>
<keyword evidence="2 4" id="KW-0479">Metal-binding</keyword>
<dbReference type="InterPro" id="IPR036909">
    <property type="entry name" value="Cyt_c-like_dom_sf"/>
</dbReference>
<keyword evidence="3 4" id="KW-0408">Iron</keyword>
<dbReference type="GO" id="GO:0046872">
    <property type="term" value="F:metal ion binding"/>
    <property type="evidence" value="ECO:0007669"/>
    <property type="project" value="UniProtKB-KW"/>
</dbReference>
<evidence type="ECO:0000259" key="5">
    <source>
        <dbReference type="PROSITE" id="PS51007"/>
    </source>
</evidence>
<dbReference type="Gene3D" id="1.10.760.10">
    <property type="entry name" value="Cytochrome c-like domain"/>
    <property type="match status" value="2"/>
</dbReference>
<dbReference type="Pfam" id="PF13442">
    <property type="entry name" value="Cytochrome_CBB3"/>
    <property type="match status" value="1"/>
</dbReference>
<keyword evidence="1 4" id="KW-0349">Heme</keyword>
<accession>A0A1M3KXY1</accession>
<evidence type="ECO:0000313" key="7">
    <source>
        <dbReference type="Proteomes" id="UP000184233"/>
    </source>
</evidence>
<feature type="domain" description="Cytochrome c" evidence="5">
    <location>
        <begin position="180"/>
        <end position="271"/>
    </location>
</feature>
<evidence type="ECO:0000313" key="6">
    <source>
        <dbReference type="EMBL" id="OJX57114.1"/>
    </source>
</evidence>
<dbReference type="Proteomes" id="UP000184233">
    <property type="component" value="Unassembled WGS sequence"/>
</dbReference>
<dbReference type="PANTHER" id="PTHR35008:SF9">
    <property type="entry name" value="CYTOCHROME C DOMAIN-CONTAINING PROTEIN"/>
    <property type="match status" value="1"/>
</dbReference>
<dbReference type="PROSITE" id="PS51007">
    <property type="entry name" value="CYTC"/>
    <property type="match status" value="1"/>
</dbReference>
<evidence type="ECO:0000256" key="4">
    <source>
        <dbReference type="PROSITE-ProRule" id="PRU00433"/>
    </source>
</evidence>
<dbReference type="PROSITE" id="PS51257">
    <property type="entry name" value="PROKAR_LIPOPROTEIN"/>
    <property type="match status" value="1"/>
</dbReference>
<dbReference type="STRING" id="1895771.BGO89_11460"/>
<dbReference type="InterPro" id="IPR009056">
    <property type="entry name" value="Cyt_c-like_dom"/>
</dbReference>
<evidence type="ECO:0000256" key="3">
    <source>
        <dbReference type="ARBA" id="ARBA00023004"/>
    </source>
</evidence>
<dbReference type="PANTHER" id="PTHR35008">
    <property type="entry name" value="BLL4482 PROTEIN-RELATED"/>
    <property type="match status" value="1"/>
</dbReference>
<dbReference type="InterPro" id="IPR051459">
    <property type="entry name" value="Cytochrome_c-type_DH"/>
</dbReference>
<comment type="caution">
    <text evidence="6">The sequence shown here is derived from an EMBL/GenBank/DDBJ whole genome shotgun (WGS) entry which is preliminary data.</text>
</comment>
<evidence type="ECO:0000256" key="2">
    <source>
        <dbReference type="ARBA" id="ARBA00022723"/>
    </source>
</evidence>
<protein>
    <recommendedName>
        <fullName evidence="5">Cytochrome c domain-containing protein</fullName>
    </recommendedName>
</protein>
<dbReference type="GO" id="GO:0009055">
    <property type="term" value="F:electron transfer activity"/>
    <property type="evidence" value="ECO:0007669"/>
    <property type="project" value="InterPro"/>
</dbReference>
<dbReference type="SUPFAM" id="SSF46626">
    <property type="entry name" value="Cytochrome c"/>
    <property type="match status" value="2"/>
</dbReference>
<evidence type="ECO:0000256" key="1">
    <source>
        <dbReference type="ARBA" id="ARBA00022617"/>
    </source>
</evidence>
<dbReference type="GO" id="GO:0020037">
    <property type="term" value="F:heme binding"/>
    <property type="evidence" value="ECO:0007669"/>
    <property type="project" value="InterPro"/>
</dbReference>
<organism evidence="6 7">
    <name type="scientific">Candidatus Kapaibacterium thiocyanatum</name>
    <dbReference type="NCBI Taxonomy" id="1895771"/>
    <lineage>
        <taxon>Bacteria</taxon>
        <taxon>Pseudomonadati</taxon>
        <taxon>Candidatus Kapaibacteriota</taxon>
        <taxon>Candidatus Kapaibacteriia</taxon>
        <taxon>Candidatus Kapaibacteriales</taxon>
        <taxon>Candidatus Kapaibacteriaceae</taxon>
        <taxon>Candidatus Kapaibacterium</taxon>
    </lineage>
</organism>
<dbReference type="EMBL" id="MKVH01000024">
    <property type="protein sequence ID" value="OJX57114.1"/>
    <property type="molecule type" value="Genomic_DNA"/>
</dbReference>
<reference evidence="6 7" key="1">
    <citation type="submission" date="2016-09" db="EMBL/GenBank/DDBJ databases">
        <title>Genome-resolved meta-omics ties microbial dynamics to process performance in biotechnology for thiocyanate degradation.</title>
        <authorList>
            <person name="Kantor R.S."/>
            <person name="Huddy R.J."/>
            <person name="Iyer R."/>
            <person name="Thomas B.C."/>
            <person name="Brown C.T."/>
            <person name="Anantharaman K."/>
            <person name="Tringe S."/>
            <person name="Hettich R.L."/>
            <person name="Harrison S.T."/>
            <person name="Banfield J.F."/>
        </authorList>
    </citation>
    <scope>NUCLEOTIDE SEQUENCE [LARGE SCALE GENOMIC DNA]</scope>
    <source>
        <strain evidence="6">59-99</strain>
    </source>
</reference>
<sequence length="329" mass="37079">MRRNILYLAVIVMAIASCQPPADRQEEPTVAATAIPLHTAPDTSTIPSGPTGEMIRYGRELIVNFPYYLGPKGTVGKFGNNGLGCQNCHLDAGTRPYGLNFFSAHARYPQYRGREGRILTLGDRVNNCIERPMNGTPMPLDSKEMVAILAYMKWLSAGVPVGGHVPGDQLKEIVLLNRPADPHKGRDIYTRHCMRCHGDDGQGVLKEDGKSYVYPPVWGKESYQPGSSMHRLIKSAQFIKYNMPFDLARWDKPVLTDEEAQDVASYINDDKLHQRPHTELDDDYPVQVDKPVDYCDGPYSDPFTQEQHKYGPFKPILEWRKKNKQPTGY</sequence>